<protein>
    <submittedName>
        <fullName evidence="5">LacI family transcriptional regulator</fullName>
    </submittedName>
</protein>
<keyword evidence="2" id="KW-0238">DNA-binding</keyword>
<evidence type="ECO:0000313" key="6">
    <source>
        <dbReference type="Proteomes" id="UP000292408"/>
    </source>
</evidence>
<dbReference type="OrthoDB" id="2854648at2"/>
<accession>A0A4Q7TNE2</accession>
<dbReference type="CDD" id="cd01392">
    <property type="entry name" value="HTH_LacI"/>
    <property type="match status" value="1"/>
</dbReference>
<dbReference type="EMBL" id="SGXT01000014">
    <property type="protein sequence ID" value="RZT60852.1"/>
    <property type="molecule type" value="Genomic_DNA"/>
</dbReference>
<keyword evidence="1" id="KW-0805">Transcription regulation</keyword>
<dbReference type="Pfam" id="PF13377">
    <property type="entry name" value="Peripla_BP_3"/>
    <property type="match status" value="1"/>
</dbReference>
<dbReference type="Gene3D" id="3.40.50.2300">
    <property type="match status" value="2"/>
</dbReference>
<comment type="caution">
    <text evidence="5">The sequence shown here is derived from an EMBL/GenBank/DDBJ whole genome shotgun (WGS) entry which is preliminary data.</text>
</comment>
<dbReference type="PROSITE" id="PS00356">
    <property type="entry name" value="HTH_LACI_1"/>
    <property type="match status" value="1"/>
</dbReference>
<evidence type="ECO:0000256" key="3">
    <source>
        <dbReference type="ARBA" id="ARBA00023163"/>
    </source>
</evidence>
<feature type="domain" description="HTH lacI-type" evidence="4">
    <location>
        <begin position="4"/>
        <end position="58"/>
    </location>
</feature>
<dbReference type="PANTHER" id="PTHR30146:SF109">
    <property type="entry name" value="HTH-TYPE TRANSCRIPTIONAL REGULATOR GALS"/>
    <property type="match status" value="1"/>
</dbReference>
<dbReference type="PANTHER" id="PTHR30146">
    <property type="entry name" value="LACI-RELATED TRANSCRIPTIONAL REPRESSOR"/>
    <property type="match status" value="1"/>
</dbReference>
<sequence>MGRVRLADVAAYAGVSMKTVSNVVHDYPHVKPEMRQRVQEAIDALGYRPNVTARRLATGRTGMVALAVPEIDHPYFSELSRRIAEHAASRGYRVLMEQTLSEPGAERAVLRDREEGLVDGVIFHPVSTTQSELARLSRDVPVVLLGEAAIPLTVDHVMIDNVAAAREATEHLLSLGARRPVFLAAVEGDVTVSTDRRLEGFQDALQAAGVRLPSSHVLTASDFSPQASSEAVNRALDAGLDFDAILCRDDQFAVGALSALHARGISVPDEIALVGWDDTALSRFAYPAITSVSPDKAALATSALDLLLERIGGFHGPGRHVITPHTLAIRESAPAVTEAARPL</sequence>
<dbReference type="InterPro" id="IPR046335">
    <property type="entry name" value="LacI/GalR-like_sensor"/>
</dbReference>
<keyword evidence="3" id="KW-0804">Transcription</keyword>
<dbReference type="InterPro" id="IPR028082">
    <property type="entry name" value="Peripla_BP_I"/>
</dbReference>
<dbReference type="SUPFAM" id="SSF53822">
    <property type="entry name" value="Periplasmic binding protein-like I"/>
    <property type="match status" value="1"/>
</dbReference>
<dbReference type="Gene3D" id="1.10.260.40">
    <property type="entry name" value="lambda repressor-like DNA-binding domains"/>
    <property type="match status" value="1"/>
</dbReference>
<dbReference type="Pfam" id="PF00356">
    <property type="entry name" value="LacI"/>
    <property type="match status" value="1"/>
</dbReference>
<dbReference type="GO" id="GO:0000976">
    <property type="term" value="F:transcription cis-regulatory region binding"/>
    <property type="evidence" value="ECO:0007669"/>
    <property type="project" value="TreeGrafter"/>
</dbReference>
<dbReference type="InterPro" id="IPR010982">
    <property type="entry name" value="Lambda_DNA-bd_dom_sf"/>
</dbReference>
<evidence type="ECO:0000256" key="1">
    <source>
        <dbReference type="ARBA" id="ARBA00023015"/>
    </source>
</evidence>
<reference evidence="5 6" key="1">
    <citation type="journal article" date="2015" name="Stand. Genomic Sci.">
        <title>Genomic Encyclopedia of Bacterial and Archaeal Type Strains, Phase III: the genomes of soil and plant-associated and newly described type strains.</title>
        <authorList>
            <person name="Whitman W.B."/>
            <person name="Woyke T."/>
            <person name="Klenk H.P."/>
            <person name="Zhou Y."/>
            <person name="Lilburn T.G."/>
            <person name="Beck B.J."/>
            <person name="De Vos P."/>
            <person name="Vandamme P."/>
            <person name="Eisen J.A."/>
            <person name="Garrity G."/>
            <person name="Hugenholtz P."/>
            <person name="Kyrpides N.C."/>
        </authorList>
    </citation>
    <scope>NUCLEOTIDE SEQUENCE [LARGE SCALE GENOMIC DNA]</scope>
    <source>
        <strain evidence="5 6">AC4r</strain>
    </source>
</reference>
<dbReference type="PROSITE" id="PS50932">
    <property type="entry name" value="HTH_LACI_2"/>
    <property type="match status" value="1"/>
</dbReference>
<dbReference type="GO" id="GO:0003700">
    <property type="term" value="F:DNA-binding transcription factor activity"/>
    <property type="evidence" value="ECO:0007669"/>
    <property type="project" value="TreeGrafter"/>
</dbReference>
<dbReference type="InterPro" id="IPR000843">
    <property type="entry name" value="HTH_LacI"/>
</dbReference>
<dbReference type="CDD" id="cd06267">
    <property type="entry name" value="PBP1_LacI_sugar_binding-like"/>
    <property type="match status" value="1"/>
</dbReference>
<evidence type="ECO:0000256" key="2">
    <source>
        <dbReference type="ARBA" id="ARBA00023125"/>
    </source>
</evidence>
<evidence type="ECO:0000259" key="4">
    <source>
        <dbReference type="PROSITE" id="PS50932"/>
    </source>
</evidence>
<dbReference type="SMART" id="SM00354">
    <property type="entry name" value="HTH_LACI"/>
    <property type="match status" value="1"/>
</dbReference>
<name>A0A4Q7TNE2_9MICO</name>
<keyword evidence="6" id="KW-1185">Reference proteome</keyword>
<evidence type="ECO:0000313" key="5">
    <source>
        <dbReference type="EMBL" id="RZT60852.1"/>
    </source>
</evidence>
<dbReference type="RefSeq" id="WP_130282344.1">
    <property type="nucleotide sequence ID" value="NZ_SGXT01000014.1"/>
</dbReference>
<gene>
    <name evidence="5" type="ORF">EV140_1377</name>
</gene>
<dbReference type="AlphaFoldDB" id="A0A4Q7TNE2"/>
<proteinExistence type="predicted"/>
<organism evidence="5 6">
    <name type="scientific">Microcella alkaliphila</name>
    <dbReference type="NCBI Taxonomy" id="279828"/>
    <lineage>
        <taxon>Bacteria</taxon>
        <taxon>Bacillati</taxon>
        <taxon>Actinomycetota</taxon>
        <taxon>Actinomycetes</taxon>
        <taxon>Micrococcales</taxon>
        <taxon>Microbacteriaceae</taxon>
        <taxon>Microcella</taxon>
    </lineage>
</organism>
<dbReference type="Proteomes" id="UP000292408">
    <property type="component" value="Unassembled WGS sequence"/>
</dbReference>
<dbReference type="SUPFAM" id="SSF47413">
    <property type="entry name" value="lambda repressor-like DNA-binding domains"/>
    <property type="match status" value="1"/>
</dbReference>